<evidence type="ECO:0000313" key="4">
    <source>
        <dbReference type="Proteomes" id="UP000430272"/>
    </source>
</evidence>
<protein>
    <recommendedName>
        <fullName evidence="5">EF-hand domain-containing protein</fullName>
    </recommendedName>
</protein>
<keyword evidence="2" id="KW-0732">Signal</keyword>
<dbReference type="InterPro" id="IPR018247">
    <property type="entry name" value="EF_Hand_1_Ca_BS"/>
</dbReference>
<feature type="compositionally biased region" description="Low complexity" evidence="1">
    <location>
        <begin position="93"/>
        <end position="120"/>
    </location>
</feature>
<evidence type="ECO:0000313" key="3">
    <source>
        <dbReference type="EMBL" id="MXO53549.1"/>
    </source>
</evidence>
<comment type="caution">
    <text evidence="3">The sequence shown here is derived from an EMBL/GenBank/DDBJ whole genome shotgun (WGS) entry which is preliminary data.</text>
</comment>
<reference evidence="3 4" key="1">
    <citation type="submission" date="2019-12" db="EMBL/GenBank/DDBJ databases">
        <title>Genomic-based taxomic classification of the family Erythrobacteraceae.</title>
        <authorList>
            <person name="Xu L."/>
        </authorList>
    </citation>
    <scope>NUCLEOTIDE SEQUENCE [LARGE SCALE GENOMIC DNA]</scope>
    <source>
        <strain evidence="3 4">JCM 17468</strain>
    </source>
</reference>
<feature type="compositionally biased region" description="Basic and acidic residues" evidence="1">
    <location>
        <begin position="62"/>
        <end position="76"/>
    </location>
</feature>
<dbReference type="PROSITE" id="PS00018">
    <property type="entry name" value="EF_HAND_1"/>
    <property type="match status" value="1"/>
</dbReference>
<sequence>MKKLAFLAVSTAALALAACSDDPNETPITQEAAPDMDAEVLADDAMPVGGDLNETQQASYDAMDRQAVSDEYDTNRDNMMAESSSASGNSDAMASNTDSMSGSSGGTSASTSDNSGSNDAMADNSGGSDVAALPARSQMDFAYLDRNSDGQLSVAEYAIWAVRANPNTPVANDQTKPYISTDQINEAGQTFFYFDEDGNSYLSNAEFTTARNSARTPGGSTM</sequence>
<feature type="region of interest" description="Disordered" evidence="1">
    <location>
        <begin position="22"/>
        <end position="131"/>
    </location>
</feature>
<dbReference type="RefSeq" id="WP_160660392.1">
    <property type="nucleotide sequence ID" value="NZ_BAABDV010000001.1"/>
</dbReference>
<feature type="chain" id="PRO_5032709550" description="EF-hand domain-containing protein" evidence="2">
    <location>
        <begin position="18"/>
        <end position="222"/>
    </location>
</feature>
<dbReference type="AlphaFoldDB" id="A0A844Y7V5"/>
<evidence type="ECO:0008006" key="5">
    <source>
        <dbReference type="Google" id="ProtNLM"/>
    </source>
</evidence>
<dbReference type="Gene3D" id="1.10.238.10">
    <property type="entry name" value="EF-hand"/>
    <property type="match status" value="1"/>
</dbReference>
<evidence type="ECO:0000256" key="1">
    <source>
        <dbReference type="SAM" id="MobiDB-lite"/>
    </source>
</evidence>
<keyword evidence="4" id="KW-1185">Reference proteome</keyword>
<name>A0A844Y7V5_9SPHN</name>
<dbReference type="OrthoDB" id="7427830at2"/>
<organism evidence="3 4">
    <name type="scientific">Qipengyuania pelagi</name>
    <dbReference type="NCBI Taxonomy" id="994320"/>
    <lineage>
        <taxon>Bacteria</taxon>
        <taxon>Pseudomonadati</taxon>
        <taxon>Pseudomonadota</taxon>
        <taxon>Alphaproteobacteria</taxon>
        <taxon>Sphingomonadales</taxon>
        <taxon>Erythrobacteraceae</taxon>
        <taxon>Qipengyuania</taxon>
    </lineage>
</organism>
<proteinExistence type="predicted"/>
<dbReference type="EMBL" id="WTYD01000001">
    <property type="protein sequence ID" value="MXO53549.1"/>
    <property type="molecule type" value="Genomic_DNA"/>
</dbReference>
<gene>
    <name evidence="3" type="ORF">GRI47_05930</name>
</gene>
<feature type="signal peptide" evidence="2">
    <location>
        <begin position="1"/>
        <end position="17"/>
    </location>
</feature>
<evidence type="ECO:0000256" key="2">
    <source>
        <dbReference type="SAM" id="SignalP"/>
    </source>
</evidence>
<dbReference type="Proteomes" id="UP000430272">
    <property type="component" value="Unassembled WGS sequence"/>
</dbReference>
<dbReference type="InterPro" id="IPR011992">
    <property type="entry name" value="EF-hand-dom_pair"/>
</dbReference>
<dbReference type="SUPFAM" id="SSF47473">
    <property type="entry name" value="EF-hand"/>
    <property type="match status" value="1"/>
</dbReference>
<dbReference type="PROSITE" id="PS51257">
    <property type="entry name" value="PROKAR_LIPOPROTEIN"/>
    <property type="match status" value="1"/>
</dbReference>
<feature type="compositionally biased region" description="Polar residues" evidence="1">
    <location>
        <begin position="81"/>
        <end position="92"/>
    </location>
</feature>
<accession>A0A844Y7V5</accession>